<evidence type="ECO:0000313" key="1">
    <source>
        <dbReference type="EMBL" id="GAG27975.1"/>
    </source>
</evidence>
<sequence length="47" mass="5421">MRRRGIISKGHKFSFQSFFEPITNLAHGLKKKFLKRSLEVTSGLEAE</sequence>
<feature type="non-terminal residue" evidence="1">
    <location>
        <position position="47"/>
    </location>
</feature>
<protein>
    <submittedName>
        <fullName evidence="1">Uncharacterized protein</fullName>
    </submittedName>
</protein>
<name>X0WBG1_9ZZZZ</name>
<gene>
    <name evidence="1" type="ORF">S01H1_48466</name>
</gene>
<organism evidence="1">
    <name type="scientific">marine sediment metagenome</name>
    <dbReference type="NCBI Taxonomy" id="412755"/>
    <lineage>
        <taxon>unclassified sequences</taxon>
        <taxon>metagenomes</taxon>
        <taxon>ecological metagenomes</taxon>
    </lineage>
</organism>
<dbReference type="EMBL" id="BARS01031121">
    <property type="protein sequence ID" value="GAG27975.1"/>
    <property type="molecule type" value="Genomic_DNA"/>
</dbReference>
<dbReference type="AlphaFoldDB" id="X0WBG1"/>
<comment type="caution">
    <text evidence="1">The sequence shown here is derived from an EMBL/GenBank/DDBJ whole genome shotgun (WGS) entry which is preliminary data.</text>
</comment>
<proteinExistence type="predicted"/>
<accession>X0WBG1</accession>
<reference evidence="1" key="1">
    <citation type="journal article" date="2014" name="Front. Microbiol.">
        <title>High frequency of phylogenetically diverse reductive dehalogenase-homologous genes in deep subseafloor sedimentary metagenomes.</title>
        <authorList>
            <person name="Kawai M."/>
            <person name="Futagami T."/>
            <person name="Toyoda A."/>
            <person name="Takaki Y."/>
            <person name="Nishi S."/>
            <person name="Hori S."/>
            <person name="Arai W."/>
            <person name="Tsubouchi T."/>
            <person name="Morono Y."/>
            <person name="Uchiyama I."/>
            <person name="Ito T."/>
            <person name="Fujiyama A."/>
            <person name="Inagaki F."/>
            <person name="Takami H."/>
        </authorList>
    </citation>
    <scope>NUCLEOTIDE SEQUENCE</scope>
    <source>
        <strain evidence="1">Expedition CK06-06</strain>
    </source>
</reference>